<proteinExistence type="predicted"/>
<accession>A0A382NEF6</accession>
<name>A0A382NEF6_9ZZZZ</name>
<keyword evidence="1" id="KW-0812">Transmembrane</keyword>
<feature type="transmembrane region" description="Helical" evidence="1">
    <location>
        <begin position="12"/>
        <end position="29"/>
    </location>
</feature>
<evidence type="ECO:0000313" key="2">
    <source>
        <dbReference type="EMBL" id="SVC58112.1"/>
    </source>
</evidence>
<reference evidence="2" key="1">
    <citation type="submission" date="2018-05" db="EMBL/GenBank/DDBJ databases">
        <authorList>
            <person name="Lanie J.A."/>
            <person name="Ng W.-L."/>
            <person name="Kazmierczak K.M."/>
            <person name="Andrzejewski T.M."/>
            <person name="Davidsen T.M."/>
            <person name="Wayne K.J."/>
            <person name="Tettelin H."/>
            <person name="Glass J.I."/>
            <person name="Rusch D."/>
            <person name="Podicherti R."/>
            <person name="Tsui H.-C.T."/>
            <person name="Winkler M.E."/>
        </authorList>
    </citation>
    <scope>NUCLEOTIDE SEQUENCE</scope>
</reference>
<dbReference type="EMBL" id="UINC01099100">
    <property type="protein sequence ID" value="SVC58112.1"/>
    <property type="molecule type" value="Genomic_DNA"/>
</dbReference>
<evidence type="ECO:0000256" key="1">
    <source>
        <dbReference type="SAM" id="Phobius"/>
    </source>
</evidence>
<sequence length="42" mass="5047">MKKLVSIFKFCYKFIFQFISYLLIGFGIYKGKIEDKDKETSE</sequence>
<keyword evidence="1" id="KW-0472">Membrane</keyword>
<protein>
    <submittedName>
        <fullName evidence="2">Uncharacterized protein</fullName>
    </submittedName>
</protein>
<gene>
    <name evidence="2" type="ORF">METZ01_LOCUS310966</name>
</gene>
<dbReference type="AlphaFoldDB" id="A0A382NEF6"/>
<organism evidence="2">
    <name type="scientific">marine metagenome</name>
    <dbReference type="NCBI Taxonomy" id="408172"/>
    <lineage>
        <taxon>unclassified sequences</taxon>
        <taxon>metagenomes</taxon>
        <taxon>ecological metagenomes</taxon>
    </lineage>
</organism>
<keyword evidence="1" id="KW-1133">Transmembrane helix</keyword>